<dbReference type="GO" id="GO:0002376">
    <property type="term" value="P:immune system process"/>
    <property type="evidence" value="ECO:0007669"/>
    <property type="project" value="UniProtKB-KW"/>
</dbReference>
<dbReference type="CDD" id="cd18808">
    <property type="entry name" value="SF1_C_Upf1"/>
    <property type="match status" value="1"/>
</dbReference>
<keyword evidence="10" id="KW-0378">Hydrolase</keyword>
<keyword evidence="8" id="KW-0391">Immunity</keyword>
<evidence type="ECO:0000259" key="9">
    <source>
        <dbReference type="PROSITE" id="PS51981"/>
    </source>
</evidence>
<dbReference type="Pfam" id="PF13087">
    <property type="entry name" value="AAA_12"/>
    <property type="match status" value="1"/>
</dbReference>
<dbReference type="GO" id="GO:0008270">
    <property type="term" value="F:zinc ion binding"/>
    <property type="evidence" value="ECO:0007669"/>
    <property type="project" value="UniProtKB-KW"/>
</dbReference>
<proteinExistence type="predicted"/>
<dbReference type="PANTHER" id="PTHR10887:SF445">
    <property type="entry name" value="NFX1-TYPE ZINC FINGER-CONTAINING PROTEIN 1"/>
    <property type="match status" value="1"/>
</dbReference>
<gene>
    <name evidence="10" type="ORF">AOQ84DRAFT_266279</name>
</gene>
<dbReference type="SUPFAM" id="SSF52540">
    <property type="entry name" value="P-loop containing nucleoside triphosphate hydrolases"/>
    <property type="match status" value="1"/>
</dbReference>
<sequence length="1864" mass="209812">FFQDTRILVDSDHAFRQVVIKELASDGGLERVRELVTADFCITSMQQAQEYAAYISPFFYTITHPDAISSALLEDSLSAIYIFLYGPLGRRAINVFETIIEVLKVLHQAGPGYAESVSGGMAEDSPFWALAAVSLEVFAKLMDFNGIKAARNEDLQPLVESFEQFFKDDSKGFGNPFIITSRRFLSRIHRQLGIAKAIPELNLGKSKAQANIVKPSFQIPRDMPGALSRDGARHDNDFEDICKIKILPTSEEIQSSRAEYLPSTEPSEWHIDGIDGVLDRQFRLLREDTIGSLRDAVRLELDQVQRPNTADRKGLSNTTRTYSYNNLVVNKVDCDQNVGLIFGVVVDQLAHLKDKPVQERRDWWERSRRLQLDTLVCIVDHGGTAIFCSVSTAARLPLGPMQRRLDSQKQGITNVVNVDEDPELMYLYLKLVEEDETNVKHMLKLSSQSRNPPKAFLVEFPKVLLPSFYPTLQALQSMSGKGDLPFSEILAPTSDSAQARIDIPPPTYTLNQGFRFDLQAVMNMRRRLDLQPSQSFDLDLFRKHSFLDDTQAASLIDALSRKMAIIQGPPGTGKSYTGVALIEVLLKNKRAAHLGPILCVCYTNHALDQLLEHLLDKGVTQIIRMGSRSKSERLGSLNLRLVAGRMSLTKTERDQKNHSGRDIKLLAVTLNNILHEMNEYGSWKSLEHYIRQEYPWHYQQLFGEDEDGWQKVIHNSEDWMSKWLQGRIQHRNGMEHGFNVRPLDELEATNVWDMTLPERKALYDSWLAGMEQDLRERFLQALGDFKSAKREDEQVRHELDIRCLQEANVIGVTLTGLARNLSLLRRLRSKVVICEEAGEVLEAHMLTAFLPTIEHAILIGDHQQLRPQISNYELQCDNPRGEQYSLDISLFERLVTKGQKSGPVIPFSILETQRRMHPSISQLIRSTLYPNLKDSPHVEEYPKVVGIKKRLFWFDHTNLEVGHEAQDAHSTSHSNDWEVEMAAALVSHLIRQGTYQANEVAVLTPYLGQLMKLRRKLGNTFEIVVNERDQDQLEKQGLMDNMLDQQPKKSSPIAKSSLLHQLKVATIDNFQGEEAKVVIISLVRSNPKNRVGFLRTSNRINVLLSRAMHGMYIVGNSTTAEAVPMWCKVLDILRSNENVGNVLELECPRHPTQPIEVRQPEDFDKMSPEGGCNQKCAKRLKCGHSCISRCHSDVLHEAVMCLEPCQRAKPGCDHPCPFTCGEECGMRCQVVIRDSKVTLGCGHVKTSLPCWQAQDPSSVRCIVPISRTVPDCKHNVELPCHVNIEAPDFKCGAYCGSPLSCGHTCRSACHECRSREEGEVVLNHGDCKQPCGRSFTACNHACRKACHSEKPCPPCSVACETRCNHSKCTRKCNEPCSPCAVEKCDSACPHSQCKQPCAAPCDWLPCSKRCQKELRCGHQCPSLCGEQCPDKVYCQVCTNSKSIKEMDVDYLEGKTYQEICLDEKPCLFPPCGHIVTVESMDGIMAMGDHYNLDYESNVIGIKSSSEPFSSDELKTCPKCRASLRTVARYGRIVRRALLDEATKRFISSANQGYLPLATKLQDVQEVLQKSQEQLNRNALPPTINFDGPANTQLYKVSIIAGRTLRYLPAFTLRNDIWKYLEKVRQEEMPFMKVWQMVETVRRRAGTSSEGSTAAALGISVPKATFQLLGQSLLMGCDLLILSDFVAQVQSANSMPSILLNLSVNRQDCLQLVKDAGCLKDRRREAEGHIFYARYCALERSVAFVGSAEMLKLDGRNHLAVALTLCTQYPGQTRGFKSEIQAMEKSFRENTFYEPVSDKERRDVLLAMTREFTGSGHWYTCANGHPFTVGDCGMPMELAQCPWCDARIGGSNHMPVEGVRTADDL</sequence>
<evidence type="ECO:0000313" key="11">
    <source>
        <dbReference type="Proteomes" id="UP000250140"/>
    </source>
</evidence>
<dbReference type="Pfam" id="PF20173">
    <property type="entry name" value="ZnF_RZ-type"/>
    <property type="match status" value="1"/>
</dbReference>
<dbReference type="InterPro" id="IPR045055">
    <property type="entry name" value="DNA2/NAM7-like"/>
</dbReference>
<dbReference type="Pfam" id="PF13086">
    <property type="entry name" value="AAA_11"/>
    <property type="match status" value="1"/>
</dbReference>
<evidence type="ECO:0000256" key="1">
    <source>
        <dbReference type="ARBA" id="ARBA00004496"/>
    </source>
</evidence>
<dbReference type="Proteomes" id="UP000250140">
    <property type="component" value="Unassembled WGS sequence"/>
</dbReference>
<dbReference type="GO" id="GO:0031048">
    <property type="term" value="P:regulatory ncRNA-mediated heterochromatin formation"/>
    <property type="evidence" value="ECO:0007669"/>
    <property type="project" value="TreeGrafter"/>
</dbReference>
<dbReference type="GO" id="GO:0031380">
    <property type="term" value="C:nuclear RNA-directed RNA polymerase complex"/>
    <property type="evidence" value="ECO:0007669"/>
    <property type="project" value="TreeGrafter"/>
</dbReference>
<organism evidence="10 11">
    <name type="scientific">Glonium stellatum</name>
    <dbReference type="NCBI Taxonomy" id="574774"/>
    <lineage>
        <taxon>Eukaryota</taxon>
        <taxon>Fungi</taxon>
        <taxon>Dikarya</taxon>
        <taxon>Ascomycota</taxon>
        <taxon>Pezizomycotina</taxon>
        <taxon>Dothideomycetes</taxon>
        <taxon>Pleosporomycetidae</taxon>
        <taxon>Gloniales</taxon>
        <taxon>Gloniaceae</taxon>
        <taxon>Glonium</taxon>
    </lineage>
</organism>
<dbReference type="CDD" id="cd06008">
    <property type="entry name" value="NF-X1-zinc-finger"/>
    <property type="match status" value="2"/>
</dbReference>
<keyword evidence="5" id="KW-0863">Zinc-finger</keyword>
<feature type="non-terminal residue" evidence="10">
    <location>
        <position position="1"/>
    </location>
</feature>
<reference evidence="10 11" key="1">
    <citation type="journal article" date="2016" name="Nat. Commun.">
        <title>Ectomycorrhizal ecology is imprinted in the genome of the dominant symbiotic fungus Cenococcum geophilum.</title>
        <authorList>
            <consortium name="DOE Joint Genome Institute"/>
            <person name="Peter M."/>
            <person name="Kohler A."/>
            <person name="Ohm R.A."/>
            <person name="Kuo A."/>
            <person name="Krutzmann J."/>
            <person name="Morin E."/>
            <person name="Arend M."/>
            <person name="Barry K.W."/>
            <person name="Binder M."/>
            <person name="Choi C."/>
            <person name="Clum A."/>
            <person name="Copeland A."/>
            <person name="Grisel N."/>
            <person name="Haridas S."/>
            <person name="Kipfer T."/>
            <person name="LaButti K."/>
            <person name="Lindquist E."/>
            <person name="Lipzen A."/>
            <person name="Maire R."/>
            <person name="Meier B."/>
            <person name="Mihaltcheva S."/>
            <person name="Molinier V."/>
            <person name="Murat C."/>
            <person name="Poggeler S."/>
            <person name="Quandt C.A."/>
            <person name="Sperisen C."/>
            <person name="Tritt A."/>
            <person name="Tisserant E."/>
            <person name="Crous P.W."/>
            <person name="Henrissat B."/>
            <person name="Nehls U."/>
            <person name="Egli S."/>
            <person name="Spatafora J.W."/>
            <person name="Grigoriev I.V."/>
            <person name="Martin F.M."/>
        </authorList>
    </citation>
    <scope>NUCLEOTIDE SEQUENCE [LARGE SCALE GENOMIC DNA]</scope>
    <source>
        <strain evidence="10 11">CBS 207.34</strain>
    </source>
</reference>
<dbReference type="InterPro" id="IPR000967">
    <property type="entry name" value="Znf_NFX1"/>
</dbReference>
<dbReference type="InterPro" id="IPR041679">
    <property type="entry name" value="DNA2/NAM7-like_C"/>
</dbReference>
<keyword evidence="4" id="KW-0677">Repeat</keyword>
<accession>A0A8E2EQN0</accession>
<dbReference type="OrthoDB" id="2423195at2759"/>
<evidence type="ECO:0000256" key="8">
    <source>
        <dbReference type="ARBA" id="ARBA00022859"/>
    </source>
</evidence>
<dbReference type="Gene3D" id="3.40.50.300">
    <property type="entry name" value="P-loop containing nucleotide triphosphate hydrolases"/>
    <property type="match status" value="2"/>
</dbReference>
<protein>
    <submittedName>
        <fullName evidence="10">P-loop containing nucleoside triphosphate hydrolase protein</fullName>
    </submittedName>
</protein>
<evidence type="ECO:0000256" key="4">
    <source>
        <dbReference type="ARBA" id="ARBA00022737"/>
    </source>
</evidence>
<name>A0A8E2EQN0_9PEZI</name>
<feature type="non-terminal residue" evidence="10">
    <location>
        <position position="1864"/>
    </location>
</feature>
<keyword evidence="11" id="KW-1185">Reference proteome</keyword>
<dbReference type="SMART" id="SM00438">
    <property type="entry name" value="ZnF_NFX"/>
    <property type="match status" value="5"/>
</dbReference>
<keyword evidence="3" id="KW-0479">Metal-binding</keyword>
<evidence type="ECO:0000256" key="2">
    <source>
        <dbReference type="ARBA" id="ARBA00022490"/>
    </source>
</evidence>
<keyword evidence="2" id="KW-0963">Cytoplasm</keyword>
<dbReference type="CDD" id="cd17936">
    <property type="entry name" value="EEXXEc_NFX1"/>
    <property type="match status" value="1"/>
</dbReference>
<dbReference type="PROSITE" id="PS51981">
    <property type="entry name" value="ZF_RZ"/>
    <property type="match status" value="1"/>
</dbReference>
<dbReference type="EMBL" id="KV750801">
    <property type="protein sequence ID" value="OCL03127.1"/>
    <property type="molecule type" value="Genomic_DNA"/>
</dbReference>
<keyword evidence="6" id="KW-0547">Nucleotide-binding</keyword>
<evidence type="ECO:0000313" key="10">
    <source>
        <dbReference type="EMBL" id="OCL03127.1"/>
    </source>
</evidence>
<dbReference type="InterPro" id="IPR047187">
    <property type="entry name" value="SF1_C_Upf1"/>
</dbReference>
<dbReference type="InterPro" id="IPR041677">
    <property type="entry name" value="DNA2/NAM7_AAA_11"/>
</dbReference>
<keyword evidence="6" id="KW-0347">Helicase</keyword>
<dbReference type="PANTHER" id="PTHR10887">
    <property type="entry name" value="DNA2/NAM7 HELICASE FAMILY"/>
    <property type="match status" value="1"/>
</dbReference>
<dbReference type="GO" id="GO:0016787">
    <property type="term" value="F:hydrolase activity"/>
    <property type="evidence" value="ECO:0007669"/>
    <property type="project" value="UniProtKB-KW"/>
</dbReference>
<evidence type="ECO:0000256" key="5">
    <source>
        <dbReference type="ARBA" id="ARBA00022771"/>
    </source>
</evidence>
<comment type="subcellular location">
    <subcellularLocation>
        <location evidence="1">Cytoplasm</location>
    </subcellularLocation>
</comment>
<evidence type="ECO:0000256" key="7">
    <source>
        <dbReference type="ARBA" id="ARBA00022833"/>
    </source>
</evidence>
<dbReference type="GO" id="GO:0005737">
    <property type="term" value="C:cytoplasm"/>
    <property type="evidence" value="ECO:0007669"/>
    <property type="project" value="UniProtKB-SubCell"/>
</dbReference>
<evidence type="ECO:0000256" key="6">
    <source>
        <dbReference type="ARBA" id="ARBA00022806"/>
    </source>
</evidence>
<dbReference type="InterPro" id="IPR046439">
    <property type="entry name" value="ZF_RZ_dom"/>
</dbReference>
<keyword evidence="6" id="KW-0067">ATP-binding</keyword>
<feature type="domain" description="RZ-type" evidence="9">
    <location>
        <begin position="1795"/>
        <end position="1864"/>
    </location>
</feature>
<dbReference type="FunFam" id="3.40.50.300:FF:001660">
    <property type="entry name" value="NF-X1 finger and helicase protein, putative"/>
    <property type="match status" value="1"/>
</dbReference>
<keyword evidence="7" id="KW-0862">Zinc</keyword>
<evidence type="ECO:0000256" key="3">
    <source>
        <dbReference type="ARBA" id="ARBA00022723"/>
    </source>
</evidence>
<dbReference type="InterPro" id="IPR027417">
    <property type="entry name" value="P-loop_NTPase"/>
</dbReference>
<dbReference type="GO" id="GO:0004386">
    <property type="term" value="F:helicase activity"/>
    <property type="evidence" value="ECO:0007669"/>
    <property type="project" value="InterPro"/>
</dbReference>